<sequence length="73" mass="8180">MLLSNPTMSVDDWVDELRRVSLYAILGGFESSDILGVGTTTFSLGCGAVKRSMLPTKRKVRRHVNENRKRQKG</sequence>
<dbReference type="AlphaFoldDB" id="A0A9W5X783"/>
<proteinExistence type="predicted"/>
<evidence type="ECO:0000313" key="2">
    <source>
        <dbReference type="Proteomes" id="UP000621492"/>
    </source>
</evidence>
<protein>
    <submittedName>
        <fullName evidence="1">Uncharacterized protein</fullName>
    </submittedName>
</protein>
<reference evidence="1" key="2">
    <citation type="submission" date="2020-09" db="EMBL/GenBank/DDBJ databases">
        <authorList>
            <person name="Sun Q."/>
            <person name="Zhou Y."/>
        </authorList>
    </citation>
    <scope>NUCLEOTIDE SEQUENCE</scope>
    <source>
        <strain evidence="1">CGMCC 1.15454</strain>
    </source>
</reference>
<organism evidence="1 2">
    <name type="scientific">Lentibacillus populi</name>
    <dbReference type="NCBI Taxonomy" id="1827502"/>
    <lineage>
        <taxon>Bacteria</taxon>
        <taxon>Bacillati</taxon>
        <taxon>Bacillota</taxon>
        <taxon>Bacilli</taxon>
        <taxon>Bacillales</taxon>
        <taxon>Bacillaceae</taxon>
        <taxon>Lentibacillus</taxon>
    </lineage>
</organism>
<evidence type="ECO:0000313" key="1">
    <source>
        <dbReference type="EMBL" id="GGB57469.1"/>
    </source>
</evidence>
<dbReference type="EMBL" id="BMJD01000046">
    <property type="protein sequence ID" value="GGB57469.1"/>
    <property type="molecule type" value="Genomic_DNA"/>
</dbReference>
<dbReference type="Proteomes" id="UP000621492">
    <property type="component" value="Unassembled WGS sequence"/>
</dbReference>
<gene>
    <name evidence="1" type="ORF">GCM10011409_38690</name>
</gene>
<accession>A0A9W5X783</accession>
<keyword evidence="2" id="KW-1185">Reference proteome</keyword>
<reference evidence="1" key="1">
    <citation type="journal article" date="2014" name="Int. J. Syst. Evol. Microbiol.">
        <title>Complete genome sequence of Corynebacterium casei LMG S-19264T (=DSM 44701T), isolated from a smear-ripened cheese.</title>
        <authorList>
            <consortium name="US DOE Joint Genome Institute (JGI-PGF)"/>
            <person name="Walter F."/>
            <person name="Albersmeier A."/>
            <person name="Kalinowski J."/>
            <person name="Ruckert C."/>
        </authorList>
    </citation>
    <scope>NUCLEOTIDE SEQUENCE</scope>
    <source>
        <strain evidence="1">CGMCC 1.15454</strain>
    </source>
</reference>
<comment type="caution">
    <text evidence="1">The sequence shown here is derived from an EMBL/GenBank/DDBJ whole genome shotgun (WGS) entry which is preliminary data.</text>
</comment>
<name>A0A9W5X783_9BACI</name>